<evidence type="ECO:0000313" key="1">
    <source>
        <dbReference type="EMBL" id="VDK46200.1"/>
    </source>
</evidence>
<protein>
    <submittedName>
        <fullName evidence="1">Uncharacterized protein</fullName>
    </submittedName>
</protein>
<dbReference type="AlphaFoldDB" id="A0A3P6QRC9"/>
<organism evidence="1 2">
    <name type="scientific">Cylicostephanus goldi</name>
    <name type="common">Nematode worm</name>
    <dbReference type="NCBI Taxonomy" id="71465"/>
    <lineage>
        <taxon>Eukaryota</taxon>
        <taxon>Metazoa</taxon>
        <taxon>Ecdysozoa</taxon>
        <taxon>Nematoda</taxon>
        <taxon>Chromadorea</taxon>
        <taxon>Rhabditida</taxon>
        <taxon>Rhabditina</taxon>
        <taxon>Rhabditomorpha</taxon>
        <taxon>Strongyloidea</taxon>
        <taxon>Strongylidae</taxon>
        <taxon>Cylicostephanus</taxon>
    </lineage>
</organism>
<reference evidence="1 2" key="1">
    <citation type="submission" date="2018-11" db="EMBL/GenBank/DDBJ databases">
        <authorList>
            <consortium name="Pathogen Informatics"/>
        </authorList>
    </citation>
    <scope>NUCLEOTIDE SEQUENCE [LARGE SCALE GENOMIC DNA]</scope>
</reference>
<name>A0A3P6QRC9_CYLGO</name>
<dbReference type="Proteomes" id="UP000271889">
    <property type="component" value="Unassembled WGS sequence"/>
</dbReference>
<evidence type="ECO:0000313" key="2">
    <source>
        <dbReference type="Proteomes" id="UP000271889"/>
    </source>
</evidence>
<proteinExistence type="predicted"/>
<accession>A0A3P6QRC9</accession>
<dbReference type="EMBL" id="UYRV01001084">
    <property type="protein sequence ID" value="VDK46200.1"/>
    <property type="molecule type" value="Genomic_DNA"/>
</dbReference>
<keyword evidence="2" id="KW-1185">Reference proteome</keyword>
<sequence>MQIVIVGSAVNDHKRKEDGLVGATAKLALSTAKSPSRGRKD</sequence>
<gene>
    <name evidence="1" type="ORF">CGOC_LOCUS709</name>
</gene>